<keyword evidence="3" id="KW-1185">Reference proteome</keyword>
<reference evidence="4 5" key="1">
    <citation type="submission" date="2025-04" db="UniProtKB">
        <authorList>
            <consortium name="RefSeq"/>
        </authorList>
    </citation>
    <scope>IDENTIFICATION</scope>
</reference>
<gene>
    <name evidence="4 5 6 7 8" type="primary">LOC129922684</name>
</gene>
<evidence type="ECO:0000313" key="7">
    <source>
        <dbReference type="RefSeq" id="XP_055865431.1"/>
    </source>
</evidence>
<evidence type="ECO:0000313" key="8">
    <source>
        <dbReference type="RefSeq" id="XP_055865432.1"/>
    </source>
</evidence>
<sequence length="199" mass="21989">MTNEGSDMNIDSGVSDMTVTESVSSVDTDMTVTESVSSIVTDSTFIGSPSSTVVMDEQKATGDSESTGAMYQNTLLNAASHSIDTGIRSGSGLNNVEPLPNKQKDSQTRTHEWVEKHFDVFVKTLDGKTVTIQVEQDEEVTIFKKKVQEKTNVESSQQYLLTQNGRQLQDGERLSHYDIKKHCTIYCQGRLRGGKNLRD</sequence>
<proteinExistence type="predicted"/>
<name>A0A9W2YRN8_BIOGL</name>
<dbReference type="InterPro" id="IPR050158">
    <property type="entry name" value="Ubiquitin_ubiquitin-like"/>
</dbReference>
<feature type="compositionally biased region" description="Polar residues" evidence="1">
    <location>
        <begin position="15"/>
        <end position="26"/>
    </location>
</feature>
<dbReference type="PRINTS" id="PR00348">
    <property type="entry name" value="UBIQUITIN"/>
</dbReference>
<feature type="domain" description="Ubiquitin-like" evidence="2">
    <location>
        <begin position="118"/>
        <end position="194"/>
    </location>
</feature>
<evidence type="ECO:0000313" key="5">
    <source>
        <dbReference type="RefSeq" id="XP_055865429.1"/>
    </source>
</evidence>
<dbReference type="Proteomes" id="UP001165740">
    <property type="component" value="Chromosome 14"/>
</dbReference>
<dbReference type="RefSeq" id="XP_055865429.1">
    <property type="nucleotide sequence ID" value="XM_056009454.1"/>
</dbReference>
<dbReference type="PROSITE" id="PS50053">
    <property type="entry name" value="UBIQUITIN_2"/>
    <property type="match status" value="1"/>
</dbReference>
<dbReference type="SUPFAM" id="SSF54236">
    <property type="entry name" value="Ubiquitin-like"/>
    <property type="match status" value="1"/>
</dbReference>
<evidence type="ECO:0000313" key="3">
    <source>
        <dbReference type="Proteomes" id="UP001165740"/>
    </source>
</evidence>
<dbReference type="InterPro" id="IPR029071">
    <property type="entry name" value="Ubiquitin-like_domsf"/>
</dbReference>
<dbReference type="RefSeq" id="XP_055865431.1">
    <property type="nucleotide sequence ID" value="XM_056009456.1"/>
</dbReference>
<organism evidence="3 8">
    <name type="scientific">Biomphalaria glabrata</name>
    <name type="common">Bloodfluke planorb</name>
    <name type="synonym">Freshwater snail</name>
    <dbReference type="NCBI Taxonomy" id="6526"/>
    <lineage>
        <taxon>Eukaryota</taxon>
        <taxon>Metazoa</taxon>
        <taxon>Spiralia</taxon>
        <taxon>Lophotrochozoa</taxon>
        <taxon>Mollusca</taxon>
        <taxon>Gastropoda</taxon>
        <taxon>Heterobranchia</taxon>
        <taxon>Euthyneura</taxon>
        <taxon>Panpulmonata</taxon>
        <taxon>Hygrophila</taxon>
        <taxon>Lymnaeoidea</taxon>
        <taxon>Planorbidae</taxon>
        <taxon>Biomphalaria</taxon>
    </lineage>
</organism>
<evidence type="ECO:0000259" key="2">
    <source>
        <dbReference type="PROSITE" id="PS50053"/>
    </source>
</evidence>
<dbReference type="SMART" id="SM00213">
    <property type="entry name" value="UBQ"/>
    <property type="match status" value="1"/>
</dbReference>
<dbReference type="RefSeq" id="XP_055865428.1">
    <property type="nucleotide sequence ID" value="XM_056009453.1"/>
</dbReference>
<protein>
    <submittedName>
        <fullName evidence="4 5">Uncharacterized protein LOC129922684</fullName>
    </submittedName>
</protein>
<accession>A0A9W2YRN8</accession>
<dbReference type="RefSeq" id="XP_055865430.1">
    <property type="nucleotide sequence ID" value="XM_056009455.1"/>
</dbReference>
<dbReference type="AlphaFoldDB" id="A0A9W2YRN8"/>
<dbReference type="Pfam" id="PF00240">
    <property type="entry name" value="ubiquitin"/>
    <property type="match status" value="1"/>
</dbReference>
<dbReference type="InterPro" id="IPR000626">
    <property type="entry name" value="Ubiquitin-like_dom"/>
</dbReference>
<dbReference type="RefSeq" id="XP_055865432.1">
    <property type="nucleotide sequence ID" value="XM_056009457.1"/>
</dbReference>
<dbReference type="PANTHER" id="PTHR10666">
    <property type="entry name" value="UBIQUITIN"/>
    <property type="match status" value="1"/>
</dbReference>
<dbReference type="GeneID" id="129922684"/>
<dbReference type="Gene3D" id="3.10.20.90">
    <property type="entry name" value="Phosphatidylinositol 3-kinase Catalytic Subunit, Chain A, domain 1"/>
    <property type="match status" value="1"/>
</dbReference>
<feature type="region of interest" description="Disordered" evidence="1">
    <location>
        <begin position="1"/>
        <end position="26"/>
    </location>
</feature>
<dbReference type="OrthoDB" id="6123875at2759"/>
<evidence type="ECO:0000256" key="1">
    <source>
        <dbReference type="SAM" id="MobiDB-lite"/>
    </source>
</evidence>
<dbReference type="InterPro" id="IPR019956">
    <property type="entry name" value="Ubiquitin_dom"/>
</dbReference>
<evidence type="ECO:0000313" key="6">
    <source>
        <dbReference type="RefSeq" id="XP_055865430.1"/>
    </source>
</evidence>
<evidence type="ECO:0000313" key="4">
    <source>
        <dbReference type="RefSeq" id="XP_055865428.1"/>
    </source>
</evidence>